<evidence type="ECO:0000256" key="3">
    <source>
        <dbReference type="ARBA" id="ARBA00023224"/>
    </source>
</evidence>
<evidence type="ECO:0000259" key="9">
    <source>
        <dbReference type="PROSITE" id="PS50192"/>
    </source>
</evidence>
<feature type="region of interest" description="Disordered" evidence="6">
    <location>
        <begin position="364"/>
        <end position="388"/>
    </location>
</feature>
<feature type="domain" description="T-SNARE coiled-coil homology" evidence="9">
    <location>
        <begin position="511"/>
        <end position="573"/>
    </location>
</feature>
<feature type="domain" description="HAMP" evidence="10">
    <location>
        <begin position="236"/>
        <end position="289"/>
    </location>
</feature>
<dbReference type="PROSITE" id="PS50885">
    <property type="entry name" value="HAMP"/>
    <property type="match status" value="1"/>
</dbReference>
<dbReference type="InterPro" id="IPR000727">
    <property type="entry name" value="T_SNARE_dom"/>
</dbReference>
<dbReference type="GO" id="GO:0007165">
    <property type="term" value="P:signal transduction"/>
    <property type="evidence" value="ECO:0007669"/>
    <property type="project" value="UniProtKB-KW"/>
</dbReference>
<keyword evidence="7" id="KW-0472">Membrane</keyword>
<dbReference type="EMBL" id="UOEJ01000137">
    <property type="protein sequence ID" value="VAW00760.1"/>
    <property type="molecule type" value="Genomic_DNA"/>
</dbReference>
<keyword evidence="2" id="KW-1003">Cell membrane</keyword>
<dbReference type="PROSITE" id="PS50192">
    <property type="entry name" value="T_SNARE"/>
    <property type="match status" value="1"/>
</dbReference>
<proteinExistence type="inferred from homology"/>
<dbReference type="Gene3D" id="1.10.287.950">
    <property type="entry name" value="Methyl-accepting chemotaxis protein"/>
    <property type="match status" value="1"/>
</dbReference>
<keyword evidence="5" id="KW-0175">Coiled coil</keyword>
<dbReference type="InterPro" id="IPR004089">
    <property type="entry name" value="MCPsignal_dom"/>
</dbReference>
<accession>A0A3B0S900</accession>
<dbReference type="Pfam" id="PF00672">
    <property type="entry name" value="HAMP"/>
    <property type="match status" value="1"/>
</dbReference>
<sequence>MIFLSSLNSSIKWKLILPAPVLMVIAIILVWAILPGYMENNVRKDSIRSAEQTVNQFKMIRAYYTKNVVSKAVKDGNLHPKINHKDDPKAIPLPATMIHDLSQAMSKENTSLKLFSGFPFPNRKDRELDKFQKAAWDFLSAGKGKIYTETLERNGKSFVRVAVPDRMAAQGCVNCHNSHPDTPRSDWKLNDVRGILEVDANIDEALAEQAATTRNLIFSLILLGIILSGIIFYVSNSVSSPLLSMADSMKAVADGDLDVNIPGAGRKDEIGAMADAVNIFKVNAVERLQLEKQAEETRIAQAEEEKHRHNEAIAAEKTRLEEERQLEEEAKVKNLADRLELAQRFEDRVGGVLETVSSAATELNATSESMSNSANSMKQESVSAASATTQAGHNVQLVASASEEMTASVQEISSQISNASTASRNALNSVNNASAQATQMADSSEKISEVILLINDIAEQTNLLALNATIEAARAGDAGKGFAVVASEVKNLASQTATATDEIRAQINEMQKTTNDTVSAVQEISVTIGELDEISASIAAAIEQQAAAMQEISCNSLKAAEGTEKAGDNVRNVSDLAEETGNAASDVLNATNELSGQATTLKVAVGEFLAEIRQK</sequence>
<comment type="similarity">
    <text evidence="4">Belongs to the methyl-accepting chemotaxis (MCP) protein family.</text>
</comment>
<keyword evidence="7" id="KW-0812">Transmembrane</keyword>
<evidence type="ECO:0000256" key="4">
    <source>
        <dbReference type="ARBA" id="ARBA00029447"/>
    </source>
</evidence>
<evidence type="ECO:0000313" key="11">
    <source>
        <dbReference type="EMBL" id="VAW00760.1"/>
    </source>
</evidence>
<keyword evidence="3" id="KW-0807">Transducer</keyword>
<feature type="transmembrane region" description="Helical" evidence="7">
    <location>
        <begin position="15"/>
        <end position="34"/>
    </location>
</feature>
<feature type="transmembrane region" description="Helical" evidence="7">
    <location>
        <begin position="216"/>
        <end position="235"/>
    </location>
</feature>
<dbReference type="InterPro" id="IPR021796">
    <property type="entry name" value="Tll0287-like_dom"/>
</dbReference>
<evidence type="ECO:0000256" key="7">
    <source>
        <dbReference type="SAM" id="Phobius"/>
    </source>
</evidence>
<feature type="coiled-coil region" evidence="5">
    <location>
        <begin position="285"/>
        <end position="333"/>
    </location>
</feature>
<dbReference type="PROSITE" id="PS50111">
    <property type="entry name" value="CHEMOTAXIS_TRANSDUC_2"/>
    <property type="match status" value="1"/>
</dbReference>
<dbReference type="SUPFAM" id="SSF58104">
    <property type="entry name" value="Methyl-accepting chemotaxis protein (MCP) signaling domain"/>
    <property type="match status" value="1"/>
</dbReference>
<keyword evidence="7" id="KW-1133">Transmembrane helix</keyword>
<name>A0A3B0S900_9ZZZZ</name>
<dbReference type="SMART" id="SM00304">
    <property type="entry name" value="HAMP"/>
    <property type="match status" value="1"/>
</dbReference>
<dbReference type="PANTHER" id="PTHR32089">
    <property type="entry name" value="METHYL-ACCEPTING CHEMOTAXIS PROTEIN MCPB"/>
    <property type="match status" value="1"/>
</dbReference>
<evidence type="ECO:0000256" key="5">
    <source>
        <dbReference type="SAM" id="Coils"/>
    </source>
</evidence>
<dbReference type="GO" id="GO:0005886">
    <property type="term" value="C:plasma membrane"/>
    <property type="evidence" value="ECO:0007669"/>
    <property type="project" value="UniProtKB-SubCell"/>
</dbReference>
<evidence type="ECO:0000256" key="1">
    <source>
        <dbReference type="ARBA" id="ARBA00004429"/>
    </source>
</evidence>
<dbReference type="Pfam" id="PF11845">
    <property type="entry name" value="Tll0287-like"/>
    <property type="match status" value="1"/>
</dbReference>
<feature type="domain" description="Methyl-accepting transducer" evidence="8">
    <location>
        <begin position="352"/>
        <end position="595"/>
    </location>
</feature>
<evidence type="ECO:0000256" key="6">
    <source>
        <dbReference type="SAM" id="MobiDB-lite"/>
    </source>
</evidence>
<dbReference type="CDD" id="cd06225">
    <property type="entry name" value="HAMP"/>
    <property type="match status" value="1"/>
</dbReference>
<dbReference type="SMART" id="SM00283">
    <property type="entry name" value="MA"/>
    <property type="match status" value="1"/>
</dbReference>
<comment type="subcellular location">
    <subcellularLocation>
        <location evidence="1">Cell inner membrane</location>
        <topology evidence="1">Multi-pass membrane protein</topology>
    </subcellularLocation>
</comment>
<evidence type="ECO:0000256" key="2">
    <source>
        <dbReference type="ARBA" id="ARBA00022519"/>
    </source>
</evidence>
<gene>
    <name evidence="11" type="ORF">MNBD_ALPHA01-123</name>
</gene>
<dbReference type="Gene3D" id="6.10.340.10">
    <property type="match status" value="1"/>
</dbReference>
<keyword evidence="2" id="KW-0997">Cell inner membrane</keyword>
<protein>
    <submittedName>
        <fullName evidence="11">Methyl-accepting chemotaxis protein</fullName>
    </submittedName>
</protein>
<dbReference type="AlphaFoldDB" id="A0A3B0S900"/>
<dbReference type="Pfam" id="PF00015">
    <property type="entry name" value="MCPsignal"/>
    <property type="match status" value="1"/>
</dbReference>
<evidence type="ECO:0000259" key="10">
    <source>
        <dbReference type="PROSITE" id="PS50885"/>
    </source>
</evidence>
<evidence type="ECO:0000259" key="8">
    <source>
        <dbReference type="PROSITE" id="PS50111"/>
    </source>
</evidence>
<organism evidence="11">
    <name type="scientific">hydrothermal vent metagenome</name>
    <dbReference type="NCBI Taxonomy" id="652676"/>
    <lineage>
        <taxon>unclassified sequences</taxon>
        <taxon>metagenomes</taxon>
        <taxon>ecological metagenomes</taxon>
    </lineage>
</organism>
<dbReference type="InterPro" id="IPR003660">
    <property type="entry name" value="HAMP_dom"/>
</dbReference>
<reference evidence="11" key="1">
    <citation type="submission" date="2018-06" db="EMBL/GenBank/DDBJ databases">
        <authorList>
            <person name="Zhirakovskaya E."/>
        </authorList>
    </citation>
    <scope>NUCLEOTIDE SEQUENCE</scope>
</reference>
<dbReference type="PANTHER" id="PTHR32089:SF112">
    <property type="entry name" value="LYSOZYME-LIKE PROTEIN-RELATED"/>
    <property type="match status" value="1"/>
</dbReference>